<sequence length="227" mass="25292">MSNVEAGFEIAQWLRRELTDQKVCASNAASAPRLLLSRAEQLGSTLTLVLPLECMTPRRRKGGTTERLISSSTAHDRCCSSSGSLGRHSPRVSLSYVSYLNTSCVKFKKYTHLHTDLTKPVISRQMGSVGWPGTVRAAYIFGEQVATHIRTTNLKDQVAVLVRPLTNVLPEATRTLSSIAQWVMEVHQAPRREKNKEGRGRDLVLAYYNHSEVPTPPDIYSSNLDRN</sequence>
<protein>
    <submittedName>
        <fullName evidence="1">Uncharacterized protein</fullName>
    </submittedName>
</protein>
<organism evidence="1 2">
    <name type="scientific">Clonorchis sinensis</name>
    <name type="common">Chinese liver fluke</name>
    <dbReference type="NCBI Taxonomy" id="79923"/>
    <lineage>
        <taxon>Eukaryota</taxon>
        <taxon>Metazoa</taxon>
        <taxon>Spiralia</taxon>
        <taxon>Lophotrochozoa</taxon>
        <taxon>Platyhelminthes</taxon>
        <taxon>Trematoda</taxon>
        <taxon>Digenea</taxon>
        <taxon>Opisthorchiida</taxon>
        <taxon>Opisthorchiata</taxon>
        <taxon>Opisthorchiidae</taxon>
        <taxon>Clonorchis</taxon>
    </lineage>
</organism>
<keyword evidence="2" id="KW-1185">Reference proteome</keyword>
<dbReference type="InParanoid" id="A0A3R7C5T2"/>
<dbReference type="AlphaFoldDB" id="A0A3R7C5T2"/>
<evidence type="ECO:0000313" key="1">
    <source>
        <dbReference type="EMBL" id="KAG5450833.1"/>
    </source>
</evidence>
<dbReference type="Proteomes" id="UP000286415">
    <property type="component" value="Unassembled WGS sequence"/>
</dbReference>
<name>A0A3R7C5T2_CLOSI</name>
<evidence type="ECO:0000313" key="2">
    <source>
        <dbReference type="Proteomes" id="UP000286415"/>
    </source>
</evidence>
<gene>
    <name evidence="1" type="ORF">CSKR_110113</name>
</gene>
<proteinExistence type="predicted"/>
<dbReference type="EMBL" id="NIRI02000042">
    <property type="protein sequence ID" value="KAG5450833.1"/>
    <property type="molecule type" value="Genomic_DNA"/>
</dbReference>
<reference evidence="1 2" key="1">
    <citation type="journal article" date="2018" name="Biotechnol. Adv.">
        <title>Improved genomic resources and new bioinformatic workflow for the carcinogenic parasite Clonorchis sinensis: Biotechnological implications.</title>
        <authorList>
            <person name="Wang D."/>
            <person name="Korhonen P.K."/>
            <person name="Gasser R.B."/>
            <person name="Young N.D."/>
        </authorList>
    </citation>
    <scope>NUCLEOTIDE SEQUENCE [LARGE SCALE GENOMIC DNA]</scope>
    <source>
        <strain evidence="1">Cs-k2</strain>
    </source>
</reference>
<accession>A0A3R7C5T2</accession>
<reference evidence="1 2" key="2">
    <citation type="journal article" date="2021" name="Genomics">
        <title>High-quality reference genome for Clonorchis sinensis.</title>
        <authorList>
            <person name="Young N.D."/>
            <person name="Stroehlein A.J."/>
            <person name="Kinkar L."/>
            <person name="Wang T."/>
            <person name="Sohn W.M."/>
            <person name="Chang B.C.H."/>
            <person name="Kaur P."/>
            <person name="Weisz D."/>
            <person name="Dudchenko O."/>
            <person name="Aiden E.L."/>
            <person name="Korhonen P.K."/>
            <person name="Gasser R.B."/>
        </authorList>
    </citation>
    <scope>NUCLEOTIDE SEQUENCE [LARGE SCALE GENOMIC DNA]</scope>
    <source>
        <strain evidence="1">Cs-k2</strain>
    </source>
</reference>
<comment type="caution">
    <text evidence="1">The sequence shown here is derived from an EMBL/GenBank/DDBJ whole genome shotgun (WGS) entry which is preliminary data.</text>
</comment>